<dbReference type="InterPro" id="IPR008927">
    <property type="entry name" value="6-PGluconate_DH-like_C_sf"/>
</dbReference>
<evidence type="ECO:0000259" key="3">
    <source>
        <dbReference type="Pfam" id="PF08546"/>
    </source>
</evidence>
<evidence type="ECO:0000313" key="4">
    <source>
        <dbReference type="EMBL" id="THH27191.1"/>
    </source>
</evidence>
<feature type="region of interest" description="Disordered" evidence="1">
    <location>
        <begin position="1017"/>
        <end position="1036"/>
    </location>
</feature>
<dbReference type="InterPro" id="IPR027417">
    <property type="entry name" value="P-loop_NTPase"/>
</dbReference>
<feature type="region of interest" description="Disordered" evidence="1">
    <location>
        <begin position="769"/>
        <end position="804"/>
    </location>
</feature>
<dbReference type="PANTHER" id="PTHR37096:SF1">
    <property type="entry name" value="AAA+ ATPASE DOMAIN-CONTAINING PROTEIN"/>
    <property type="match status" value="1"/>
</dbReference>
<dbReference type="Pfam" id="PF08546">
    <property type="entry name" value="ApbA_C"/>
    <property type="match status" value="1"/>
</dbReference>
<evidence type="ECO:0000313" key="5">
    <source>
        <dbReference type="Proteomes" id="UP000308730"/>
    </source>
</evidence>
<name>A0A4S4MQ50_9APHY</name>
<evidence type="ECO:0008006" key="6">
    <source>
        <dbReference type="Google" id="ProtNLM"/>
    </source>
</evidence>
<keyword evidence="5" id="KW-1185">Reference proteome</keyword>
<dbReference type="EMBL" id="SGPM01000272">
    <property type="protein sequence ID" value="THH27191.1"/>
    <property type="molecule type" value="Genomic_DNA"/>
</dbReference>
<feature type="region of interest" description="Disordered" evidence="1">
    <location>
        <begin position="558"/>
        <end position="616"/>
    </location>
</feature>
<dbReference type="Proteomes" id="UP000308730">
    <property type="component" value="Unassembled WGS sequence"/>
</dbReference>
<dbReference type="InterPro" id="IPR051667">
    <property type="entry name" value="Archaeal_ATPase_domain"/>
</dbReference>
<sequence>MSEEILLIGYGGVGAMYSYILTKGGRARVTAVARSNYATVLEHGVDIQSPKYGAVKAFKPYRVCASVSEAADTETPYTHVIVTTKSLPEVNPTSKLVGPLLSAPYSTKFPQPTYVLVQNGLGVESDLYGALKAISTDEEPRLITCSLYLMMRQVSLNFVKHSGLDTLSIGMYRPQPNVTVNTPREQNILERFSAILSPGGTEVVIVPEIQRIKFTKNVWNSVMGPILVLVGRGARDVFVAPEDADKYQAAHIPADTTPSASQTVTSDMPAAFPTIKEYTLPLIYEAFQEVAAVGCKAFPAAPDDGVDGITPYIAETVMRKVAALAVKSDKDEKLSILVDAEMGRPMEVEVIVGEMVRMGRRMGVPMPPSETLRSLTESKRMLEETRRELAEARERSQLSPTHTFSALPGFYDRPAELKAIECVLAGEPTFTVLFGASSVGKTALLRQVLTRSKYHVLHFDLRIAGFADLASLYMSLSQQMEAFFMSIAQDSDMPGYEDFEKQAWGFKHDRLSVERRLSSQENTGNNSLGDIKTSDVARLLELFQSSLLYYWNFQPALSSTTKSPSKGGDASSTQSKTRQPSRMKLFWGRRKKAEKDKAKTDRTEGNEEAETGEKEKAPPVKKMPVFFIDEAHKLPALIRSTDAMKCLLDAMLVLTKQDRLCHVIHATSDPFYQTWLRQLNVMQHCKILTIGDYPKLETRKYYRDHLLPSVPPHLRPRLDFEALYEAFGGKLAHWQDYIQDFVNSGGKLEVKKCSHFLQAHALLNLHVIHSSQSPPPDAERSEAARNDGHNNNASTQALHQPSMSGIPTSGTGFRIYSPLQVTADPHAAPATFQQSSSSSTPEPSATAEFTAMQVLKVMNRFAQPGTRALSYFMLCREMGVQAVDGMVRGRILDLRWTDPISKEGWDPRIASMRFRESHAPAERGAGSSGTMVNEEVPIHDVHHLQTPQRATGQLDLTESVYEDNMIPLSDAEIVRETQRHWERQGAEEEEDIVGPKLVPTTPIMRFAMREVVQEYYDDEDDRTVSEYASLSGPEEY</sequence>
<dbReference type="InterPro" id="IPR013752">
    <property type="entry name" value="KPA_reductase"/>
</dbReference>
<feature type="compositionally biased region" description="Basic and acidic residues" evidence="1">
    <location>
        <begin position="777"/>
        <end position="788"/>
    </location>
</feature>
<gene>
    <name evidence="4" type="ORF">EUX98_g6996</name>
</gene>
<dbReference type="SUPFAM" id="SSF52540">
    <property type="entry name" value="P-loop containing nucleoside triphosphate hydrolases"/>
    <property type="match status" value="1"/>
</dbReference>
<evidence type="ECO:0000259" key="2">
    <source>
        <dbReference type="Pfam" id="PF02558"/>
    </source>
</evidence>
<dbReference type="Gene3D" id="3.40.50.720">
    <property type="entry name" value="NAD(P)-binding Rossmann-like Domain"/>
    <property type="match status" value="1"/>
</dbReference>
<dbReference type="InterPro" id="IPR013332">
    <property type="entry name" value="KPR_N"/>
</dbReference>
<dbReference type="Gene3D" id="3.40.50.300">
    <property type="entry name" value="P-loop containing nucleotide triphosphate hydrolases"/>
    <property type="match status" value="1"/>
</dbReference>
<feature type="domain" description="Ketopantoate reductase C-terminal" evidence="3">
    <location>
        <begin position="277"/>
        <end position="376"/>
    </location>
</feature>
<dbReference type="AlphaFoldDB" id="A0A4S4MQ50"/>
<proteinExistence type="predicted"/>
<feature type="compositionally biased region" description="Basic and acidic residues" evidence="1">
    <location>
        <begin position="593"/>
        <end position="616"/>
    </location>
</feature>
<feature type="compositionally biased region" description="Polar residues" evidence="1">
    <location>
        <begin position="558"/>
        <end position="580"/>
    </location>
</feature>
<reference evidence="4 5" key="1">
    <citation type="submission" date="2019-02" db="EMBL/GenBank/DDBJ databases">
        <title>Genome sequencing of the rare red list fungi Antrodiella citrinella (Flaviporus citrinellus).</title>
        <authorList>
            <person name="Buettner E."/>
            <person name="Kellner H."/>
        </authorList>
    </citation>
    <scope>NUCLEOTIDE SEQUENCE [LARGE SCALE GENOMIC DNA]</scope>
    <source>
        <strain evidence="4 5">DSM 108506</strain>
    </source>
</reference>
<dbReference type="Pfam" id="PF02558">
    <property type="entry name" value="ApbA"/>
    <property type="match status" value="1"/>
</dbReference>
<dbReference type="SUPFAM" id="SSF48179">
    <property type="entry name" value="6-phosphogluconate dehydrogenase C-terminal domain-like"/>
    <property type="match status" value="1"/>
</dbReference>
<comment type="caution">
    <text evidence="4">The sequence shown here is derived from an EMBL/GenBank/DDBJ whole genome shotgun (WGS) entry which is preliminary data.</text>
</comment>
<accession>A0A4S4MQ50</accession>
<dbReference type="PANTHER" id="PTHR37096">
    <property type="entry name" value="YALI0E33429P"/>
    <property type="match status" value="1"/>
</dbReference>
<dbReference type="Gene3D" id="1.10.1040.10">
    <property type="entry name" value="N-(1-d-carboxylethyl)-l-norvaline Dehydrogenase, domain 2"/>
    <property type="match status" value="1"/>
</dbReference>
<organism evidence="4 5">
    <name type="scientific">Antrodiella citrinella</name>
    <dbReference type="NCBI Taxonomy" id="2447956"/>
    <lineage>
        <taxon>Eukaryota</taxon>
        <taxon>Fungi</taxon>
        <taxon>Dikarya</taxon>
        <taxon>Basidiomycota</taxon>
        <taxon>Agaricomycotina</taxon>
        <taxon>Agaricomycetes</taxon>
        <taxon>Polyporales</taxon>
        <taxon>Steccherinaceae</taxon>
        <taxon>Antrodiella</taxon>
    </lineage>
</organism>
<evidence type="ECO:0000256" key="1">
    <source>
        <dbReference type="SAM" id="MobiDB-lite"/>
    </source>
</evidence>
<protein>
    <recommendedName>
        <fullName evidence="6">AAA+ ATPase domain-containing protein</fullName>
    </recommendedName>
</protein>
<feature type="domain" description="Ketopantoate reductase N-terminal" evidence="2">
    <location>
        <begin position="5"/>
        <end position="172"/>
    </location>
</feature>
<feature type="compositionally biased region" description="Polar residues" evidence="1">
    <location>
        <begin position="789"/>
        <end position="804"/>
    </location>
</feature>
<dbReference type="InterPro" id="IPR013328">
    <property type="entry name" value="6PGD_dom2"/>
</dbReference>
<dbReference type="OrthoDB" id="2150628at2759"/>